<evidence type="ECO:0000256" key="3">
    <source>
        <dbReference type="ARBA" id="ARBA00022552"/>
    </source>
</evidence>
<dbReference type="InterPro" id="IPR050082">
    <property type="entry name" value="RNA_methyltr_RlmE"/>
</dbReference>
<evidence type="ECO:0000256" key="9">
    <source>
        <dbReference type="ARBA" id="ARBA00041184"/>
    </source>
</evidence>
<dbReference type="Gene3D" id="3.40.50.150">
    <property type="entry name" value="Vaccinia Virus protein VP39"/>
    <property type="match status" value="1"/>
</dbReference>
<dbReference type="HAMAP" id="MF_01547">
    <property type="entry name" value="RNA_methyltr_E"/>
    <property type="match status" value="1"/>
</dbReference>
<comment type="subcellular location">
    <subcellularLocation>
        <location evidence="1">Mitochondrion</location>
    </subcellularLocation>
</comment>
<organism evidence="12 13">
    <name type="scientific">Lasius platythorax</name>
    <dbReference type="NCBI Taxonomy" id="488582"/>
    <lineage>
        <taxon>Eukaryota</taxon>
        <taxon>Metazoa</taxon>
        <taxon>Ecdysozoa</taxon>
        <taxon>Arthropoda</taxon>
        <taxon>Hexapoda</taxon>
        <taxon>Insecta</taxon>
        <taxon>Pterygota</taxon>
        <taxon>Neoptera</taxon>
        <taxon>Endopterygota</taxon>
        <taxon>Hymenoptera</taxon>
        <taxon>Apocrita</taxon>
        <taxon>Aculeata</taxon>
        <taxon>Formicoidea</taxon>
        <taxon>Formicidae</taxon>
        <taxon>Formicinae</taxon>
        <taxon>Lasius</taxon>
        <taxon>Lasius</taxon>
    </lineage>
</organism>
<keyword evidence="3" id="KW-0698">rRNA processing</keyword>
<evidence type="ECO:0000256" key="1">
    <source>
        <dbReference type="ARBA" id="ARBA00004173"/>
    </source>
</evidence>
<dbReference type="AlphaFoldDB" id="A0AAV2P7J6"/>
<evidence type="ECO:0000256" key="10">
    <source>
        <dbReference type="PIRSR" id="PIRSR005461-1"/>
    </source>
</evidence>
<evidence type="ECO:0000313" key="13">
    <source>
        <dbReference type="Proteomes" id="UP001497644"/>
    </source>
</evidence>
<keyword evidence="4" id="KW-0489">Methyltransferase</keyword>
<dbReference type="Pfam" id="PF01728">
    <property type="entry name" value="FtsJ"/>
    <property type="match status" value="1"/>
</dbReference>
<gene>
    <name evidence="12" type="ORF">LPLAT_LOCUS12380</name>
</gene>
<dbReference type="GO" id="GO:1902775">
    <property type="term" value="P:mitochondrial large ribosomal subunit assembly"/>
    <property type="evidence" value="ECO:0007669"/>
    <property type="project" value="UniProtKB-ARBA"/>
</dbReference>
<dbReference type="Proteomes" id="UP001497644">
    <property type="component" value="Chromosome 7"/>
</dbReference>
<dbReference type="GO" id="GO:0008650">
    <property type="term" value="F:rRNA (uridine-2'-O-)-methyltransferase activity"/>
    <property type="evidence" value="ECO:0007669"/>
    <property type="project" value="TreeGrafter"/>
</dbReference>
<evidence type="ECO:0000313" key="12">
    <source>
        <dbReference type="EMBL" id="CAL1687120.1"/>
    </source>
</evidence>
<evidence type="ECO:0000256" key="6">
    <source>
        <dbReference type="ARBA" id="ARBA00022691"/>
    </source>
</evidence>
<accession>A0AAV2P7J6</accession>
<dbReference type="PIRSF" id="PIRSF005461">
    <property type="entry name" value="23S_rRNA_mtase"/>
    <property type="match status" value="1"/>
</dbReference>
<keyword evidence="8" id="KW-0496">Mitochondrion</keyword>
<dbReference type="InterPro" id="IPR002877">
    <property type="entry name" value="RNA_MeTrfase_FtsJ_dom"/>
</dbReference>
<evidence type="ECO:0000256" key="7">
    <source>
        <dbReference type="ARBA" id="ARBA00022946"/>
    </source>
</evidence>
<dbReference type="InterPro" id="IPR015507">
    <property type="entry name" value="rRNA-MeTfrase_E"/>
</dbReference>
<dbReference type="PANTHER" id="PTHR10920:SF18">
    <property type="entry name" value="RRNA METHYLTRANSFERASE 2, MITOCHONDRIAL"/>
    <property type="match status" value="1"/>
</dbReference>
<dbReference type="GO" id="GO:0005759">
    <property type="term" value="C:mitochondrial matrix"/>
    <property type="evidence" value="ECO:0007669"/>
    <property type="project" value="UniProtKB-ARBA"/>
</dbReference>
<evidence type="ECO:0000259" key="11">
    <source>
        <dbReference type="Pfam" id="PF01728"/>
    </source>
</evidence>
<dbReference type="EMBL" id="OZ034830">
    <property type="protein sequence ID" value="CAL1687120.1"/>
    <property type="molecule type" value="Genomic_DNA"/>
</dbReference>
<comment type="similarity">
    <text evidence="2">Belongs to the class I-like SAM-binding methyltransferase superfamily. RNA methyltransferase RlmE family.</text>
</comment>
<dbReference type="FunFam" id="3.40.50.150:FF:000129">
    <property type="entry name" value="Mitochondrial rRNA methyltransferase 2"/>
    <property type="match status" value="1"/>
</dbReference>
<protein>
    <recommendedName>
        <fullName evidence="9">rRNA methyltransferase 2, mitochondrial</fullName>
    </recommendedName>
</protein>
<keyword evidence="7" id="KW-0809">Transit peptide</keyword>
<proteinExistence type="inferred from homology"/>
<evidence type="ECO:0000256" key="2">
    <source>
        <dbReference type="ARBA" id="ARBA00009258"/>
    </source>
</evidence>
<sequence>MNCFYKSVSQTRSVYTNCALLKETPRNLKGKKHSSQLWLTRQIRDPYVEKAKQENYRCRSAFKLLQINEKFKILNPGLTVIDCGAAPGSWTQVATNLTNAHAKNQGPIGKVYAIDKLPFYPVEGATVLGNMDFTIAKTQETLHQLLQGNKADVILSDMAPNASGIREIDHDNIVLLAYAALKFALQTTKVHGTLVIKIWDGGKSQQFEENLLKFYDNVKVVKPDATRDESSEKFFLAREFKGLKTS</sequence>
<keyword evidence="13" id="KW-1185">Reference proteome</keyword>
<dbReference type="InterPro" id="IPR029063">
    <property type="entry name" value="SAM-dependent_MTases_sf"/>
</dbReference>
<feature type="domain" description="Ribosomal RNA methyltransferase FtsJ" evidence="11">
    <location>
        <begin position="56"/>
        <end position="240"/>
    </location>
</feature>
<reference evidence="12" key="1">
    <citation type="submission" date="2024-04" db="EMBL/GenBank/DDBJ databases">
        <authorList>
            <consortium name="Molecular Ecology Group"/>
        </authorList>
    </citation>
    <scope>NUCLEOTIDE SEQUENCE</scope>
</reference>
<evidence type="ECO:0000256" key="4">
    <source>
        <dbReference type="ARBA" id="ARBA00022603"/>
    </source>
</evidence>
<dbReference type="PANTHER" id="PTHR10920">
    <property type="entry name" value="RIBOSOMAL RNA METHYLTRANSFERASE"/>
    <property type="match status" value="1"/>
</dbReference>
<feature type="active site" description="Proton acceptor" evidence="10">
    <location>
        <position position="197"/>
    </location>
</feature>
<keyword evidence="6 10" id="KW-0949">S-adenosyl-L-methionine</keyword>
<keyword evidence="5" id="KW-0808">Transferase</keyword>
<name>A0AAV2P7J6_9HYME</name>
<evidence type="ECO:0000256" key="5">
    <source>
        <dbReference type="ARBA" id="ARBA00022679"/>
    </source>
</evidence>
<evidence type="ECO:0000256" key="8">
    <source>
        <dbReference type="ARBA" id="ARBA00023128"/>
    </source>
</evidence>
<dbReference type="SUPFAM" id="SSF53335">
    <property type="entry name" value="S-adenosyl-L-methionine-dependent methyltransferases"/>
    <property type="match status" value="1"/>
</dbReference>